<dbReference type="GO" id="GO:0034455">
    <property type="term" value="C:t-UTP complex"/>
    <property type="evidence" value="ECO:0007669"/>
    <property type="project" value="TreeGrafter"/>
</dbReference>
<keyword evidence="6 8" id="KW-0687">Ribonucleoprotein</keyword>
<keyword evidence="3 8" id="KW-0690">Ribosome biogenesis</keyword>
<dbReference type="GO" id="GO:0000462">
    <property type="term" value="P:maturation of SSU-rRNA from tricistronic rRNA transcript (SSU-rRNA, 5.8S rRNA, LSU-rRNA)"/>
    <property type="evidence" value="ECO:0007669"/>
    <property type="project" value="TreeGrafter"/>
</dbReference>
<dbReference type="SUPFAM" id="SSF48371">
    <property type="entry name" value="ARM repeat"/>
    <property type="match status" value="2"/>
</dbReference>
<dbReference type="InterPro" id="IPR022125">
    <property type="entry name" value="U3snoRNP10_N"/>
</dbReference>
<proteinExistence type="inferred from homology"/>
<keyword evidence="5 8" id="KW-0539">Nucleus</keyword>
<comment type="caution">
    <text evidence="10">The sequence shown here is derived from an EMBL/GenBank/DDBJ whole genome shotgun (WGS) entry which is preliminary data.</text>
</comment>
<dbReference type="PROSITE" id="PS50077">
    <property type="entry name" value="HEAT_REPEAT"/>
    <property type="match status" value="1"/>
</dbReference>
<gene>
    <name evidence="10" type="ORF">C7M84_010007</name>
</gene>
<dbReference type="GO" id="GO:0045943">
    <property type="term" value="P:positive regulation of transcription by RNA polymerase I"/>
    <property type="evidence" value="ECO:0007669"/>
    <property type="project" value="TreeGrafter"/>
</dbReference>
<dbReference type="GO" id="GO:0032040">
    <property type="term" value="C:small-subunit processome"/>
    <property type="evidence" value="ECO:0007669"/>
    <property type="project" value="TreeGrafter"/>
</dbReference>
<reference evidence="10 11" key="1">
    <citation type="submission" date="2018-04" db="EMBL/GenBank/DDBJ databases">
        <authorList>
            <person name="Zhang X."/>
            <person name="Yuan J."/>
            <person name="Li F."/>
            <person name="Xiang J."/>
        </authorList>
    </citation>
    <scope>NUCLEOTIDE SEQUENCE [LARGE SCALE GENOMIC DNA]</scope>
    <source>
        <tissue evidence="10">Muscle</tissue>
    </source>
</reference>
<evidence type="ECO:0000313" key="11">
    <source>
        <dbReference type="Proteomes" id="UP000283509"/>
    </source>
</evidence>
<dbReference type="Pfam" id="PF12397">
    <property type="entry name" value="U3snoRNP10"/>
    <property type="match status" value="1"/>
</dbReference>
<dbReference type="OrthoDB" id="6382435at2759"/>
<comment type="similarity">
    <text evidence="2 8">Belongs to the HEATR1/UTP10 family.</text>
</comment>
<keyword evidence="11" id="KW-1185">Reference proteome</keyword>
<evidence type="ECO:0000313" key="10">
    <source>
        <dbReference type="EMBL" id="ROT71671.1"/>
    </source>
</evidence>
<dbReference type="PANTHER" id="PTHR13457">
    <property type="entry name" value="BAP28"/>
    <property type="match status" value="1"/>
</dbReference>
<comment type="function">
    <text evidence="8">Involved in nucleolar processing of pre-18S ribosomal RNA.</text>
</comment>
<dbReference type="EMBL" id="QCYY01002267">
    <property type="protein sequence ID" value="ROT71671.1"/>
    <property type="molecule type" value="Genomic_DNA"/>
</dbReference>
<evidence type="ECO:0000256" key="1">
    <source>
        <dbReference type="ARBA" id="ARBA00004604"/>
    </source>
</evidence>
<dbReference type="Gene3D" id="1.25.10.10">
    <property type="entry name" value="Leucine-rich Repeat Variant"/>
    <property type="match status" value="1"/>
</dbReference>
<comment type="subcellular location">
    <subcellularLocation>
        <location evidence="1 8">Nucleus</location>
        <location evidence="1 8">Nucleolus</location>
    </subcellularLocation>
</comment>
<dbReference type="GO" id="GO:0030686">
    <property type="term" value="C:90S preribosome"/>
    <property type="evidence" value="ECO:0007669"/>
    <property type="project" value="TreeGrafter"/>
</dbReference>
<evidence type="ECO:0000256" key="5">
    <source>
        <dbReference type="ARBA" id="ARBA00023242"/>
    </source>
</evidence>
<sequence>MATSLAQQLKSLRTPQTSLVYEKKKASILFTESEAASYDRDVYYDIGQAGFQDLLEINRDFRKFKDPLFGKASRDFQRAVETKEVNQKLDDAIEGFLLLLSPYLEKQASLKALEWLIHRFMINEMNITALLMCIFPYYESALFIRIIQIIPLSDHWQFLVGPKKKGFPVAKHTVFTEWGKNQGFRSFLAKYLKKMCSVHNKEANLKMAIAFYTSTVIGGLCLQEVVQEWHISYIVKSLPTCLKSPHAELVAGMYFILVQLSIKVKLNQDLLDRVMELMISENNPPAALKRECMLTLLVIFHHQEMTRLSPALVERLDEKPELLQQVEEQAKIKSVSPFMSAYISAHIKWLCSETCELKSPVKEKKFVQLLELIGRMPLSSSDAAEVIWSMFEAVEDNYEHIKKMATVNLGSVINELEVNHTEGYSQAMAKLISWNDMQPGKKKYKLILKKVLNAQEGGTGTSFTQMVHPDDKLRLAAVENFAEKVKKGLAISELSKEEQVALWSYVEKYLGSQHSQLGCFLSLVLLCCGLVSDKMENDIRLKLAHKIVDACQAGLDSDIKAHSDKTKKMEEKDDHVELALCLEAARKGSLTLPFLISCLKQGLQVFKLPAACTTTTFWTPFMEDVEEGNILLLVKALRSAIQLERFENIGTALRDNLVVVILKDSLKTVENRYYFLSMIWGWHSSLSDLVDETLQVWSLKLGSSLLKSQSANLAWALSTKQPLVPSLLSAITNASKLVRFEAMGCVKELTKIVGGGLSQDNHNLLLKTLVKHDEELIADESHCSLILSEFSDKPSSKGLQIIQGLLEVVTSEHISLHLKVPIQYILIGVTNTNVLLNLLPLASSIFVKISSLKPDAKLDVPSSLSLYYILLCFTPTTSRVLETEAGWDVFIKAINCSATVLNLHKEIVSPQSILMDQVMSRKFFTSIATEEVQARLWIILISRVAESENPYEAAQLRKGLRKVSLDAGVIITKIESLQLSTKATSIRAAQAKRIKQKVQKDQENNLLSWKKLGLMLETIGVMASLGRPWLLVGPLCQCLHQTFTKDLVITEIVQQQLLSALLHLLQKSMAEKGEDISKEVQLNVELIVQCIRSSASPDTHRRALLVLAVAAKIFPDVVMHNMMSIFTFMGTSLLRRDDSYSFQVIHQTIQSIVPTLIKCEKKEKLEVKLAQVCQVFVDALPDLPEHRRLPLFTQLATTIDVEQNLWLLLALMCDVHVIKGTANEASMPKDEERKGVPQNVQFALMLTSQFSGLTQVHACCKLMEYIINLPEEKEEEGTLEADDIINWKSHSTKQLCHFKYTCVGFMSHLLSSESFIGQVCDKPEGLDGELQELYQQLLEKTMCFLRTVNELCEANKEKPSGKFWSSLQRKVVSVLDGINAVLPPTMLLKVVGGLMKSPLPVVRCRAIELLCAKLQPNANFFRPENVEDLLPFVDVLQKISFPSDQTVETRQTSLYGLQLLTKFLSPHIDVKVLEPVLNMSIRMICRGNVPERIVTQALLVVAESVAALKAMIVNRLGRLVPAIIKVLSENQEADYCLLAALTATHKLVENVPQFLSRFLTPLVCCVCRLCVLKEDPASKESRLQIRLAAVRDLLSEHIEPRIFIPCLTQAYEKLSEDDIPAIQFLLAMAENLISRTDTKALTGHMPVLLNLFSKTLEIRTLKGDSEVIVKVETSIISTLVRLLLRLNEHDNMAVFNSLQRWAVDSSDDKPTRLITFYRFADQLVGTLKVLFIKAKLADSLYSHAVAMLERNNSLNHHSTIFGSGEEAEKKSSVLINVILDTLTKVFMYDSVNFINQERFKMMVKPLIDQLENKHGGEEAFKDRVRNNLMPCVIKFTVATADDSLWKELNSEILKRVRNEDDTPVILAALTTFEGLVDSLGEDYLQPLLADTMPYITEVLENVDDDVEEASRNVFSKMESILGDNLRAYLNE</sequence>
<evidence type="ECO:0000259" key="9">
    <source>
        <dbReference type="SMART" id="SM01036"/>
    </source>
</evidence>
<dbReference type="Pfam" id="PF23243">
    <property type="entry name" value="HEAT_HEATR1"/>
    <property type="match status" value="1"/>
</dbReference>
<dbReference type="InterPro" id="IPR040191">
    <property type="entry name" value="UTP10"/>
</dbReference>
<accession>A0A3R7P072</accession>
<organism evidence="10 11">
    <name type="scientific">Penaeus vannamei</name>
    <name type="common">Whiteleg shrimp</name>
    <name type="synonym">Litopenaeus vannamei</name>
    <dbReference type="NCBI Taxonomy" id="6689"/>
    <lineage>
        <taxon>Eukaryota</taxon>
        <taxon>Metazoa</taxon>
        <taxon>Ecdysozoa</taxon>
        <taxon>Arthropoda</taxon>
        <taxon>Crustacea</taxon>
        <taxon>Multicrustacea</taxon>
        <taxon>Malacostraca</taxon>
        <taxon>Eumalacostraca</taxon>
        <taxon>Eucarida</taxon>
        <taxon>Decapoda</taxon>
        <taxon>Dendrobranchiata</taxon>
        <taxon>Penaeoidea</taxon>
        <taxon>Penaeidae</taxon>
        <taxon>Penaeus</taxon>
    </lineage>
</organism>
<evidence type="ECO:0000256" key="4">
    <source>
        <dbReference type="ARBA" id="ARBA00022552"/>
    </source>
</evidence>
<dbReference type="InterPro" id="IPR056473">
    <property type="entry name" value="HEAT_Utp10/HEAT1"/>
</dbReference>
<feature type="domain" description="BP28 C-terminal" evidence="9">
    <location>
        <begin position="1638"/>
        <end position="1793"/>
    </location>
</feature>
<dbReference type="InterPro" id="IPR016024">
    <property type="entry name" value="ARM-type_fold"/>
</dbReference>
<dbReference type="SMART" id="SM01036">
    <property type="entry name" value="BP28CT"/>
    <property type="match status" value="1"/>
</dbReference>
<dbReference type="STRING" id="6689.A0A3R7P072"/>
<dbReference type="PANTHER" id="PTHR13457:SF1">
    <property type="entry name" value="HEAT REPEAT-CONTAINING PROTEIN 1"/>
    <property type="match status" value="1"/>
</dbReference>
<feature type="repeat" description="HEAT" evidence="7">
    <location>
        <begin position="723"/>
        <end position="761"/>
    </location>
</feature>
<protein>
    <recommendedName>
        <fullName evidence="8">HEAT repeat-containing protein 1</fullName>
    </recommendedName>
</protein>
<evidence type="ECO:0000256" key="7">
    <source>
        <dbReference type="PROSITE-ProRule" id="PRU00103"/>
    </source>
</evidence>
<evidence type="ECO:0000256" key="8">
    <source>
        <dbReference type="RuleBase" id="RU367065"/>
    </source>
</evidence>
<dbReference type="InterPro" id="IPR011989">
    <property type="entry name" value="ARM-like"/>
</dbReference>
<dbReference type="InterPro" id="IPR012954">
    <property type="entry name" value="BP28_C_dom"/>
</dbReference>
<name>A0A3R7P072_PENVA</name>
<reference evidence="10 11" key="2">
    <citation type="submission" date="2019-01" db="EMBL/GenBank/DDBJ databases">
        <title>The decoding of complex shrimp genome reveals the adaptation for benthos swimmer, frequently molting mechanism and breeding impact on genome.</title>
        <authorList>
            <person name="Sun Y."/>
            <person name="Gao Y."/>
            <person name="Yu Y."/>
        </authorList>
    </citation>
    <scope>NUCLEOTIDE SEQUENCE [LARGE SCALE GENOMIC DNA]</scope>
    <source>
        <tissue evidence="10">Muscle</tissue>
    </source>
</reference>
<dbReference type="InterPro" id="IPR021133">
    <property type="entry name" value="HEAT_type_2"/>
</dbReference>
<dbReference type="Pfam" id="PF08146">
    <property type="entry name" value="BP28CT"/>
    <property type="match status" value="1"/>
</dbReference>
<dbReference type="Proteomes" id="UP000283509">
    <property type="component" value="Unassembled WGS sequence"/>
</dbReference>
<evidence type="ECO:0000256" key="6">
    <source>
        <dbReference type="ARBA" id="ARBA00023274"/>
    </source>
</evidence>
<evidence type="ECO:0000256" key="3">
    <source>
        <dbReference type="ARBA" id="ARBA00022517"/>
    </source>
</evidence>
<keyword evidence="4 8" id="KW-0698">rRNA processing</keyword>
<evidence type="ECO:0000256" key="2">
    <source>
        <dbReference type="ARBA" id="ARBA00010559"/>
    </source>
</evidence>
<dbReference type="GO" id="GO:0030515">
    <property type="term" value="F:snoRNA binding"/>
    <property type="evidence" value="ECO:0007669"/>
    <property type="project" value="TreeGrafter"/>
</dbReference>